<evidence type="ECO:0000313" key="2">
    <source>
        <dbReference type="EMBL" id="KAF9513246.1"/>
    </source>
</evidence>
<feature type="compositionally biased region" description="Basic and acidic residues" evidence="1">
    <location>
        <begin position="60"/>
        <end position="91"/>
    </location>
</feature>
<feature type="compositionally biased region" description="Basic and acidic residues" evidence="1">
    <location>
        <begin position="364"/>
        <end position="373"/>
    </location>
</feature>
<proteinExistence type="predicted"/>
<dbReference type="AlphaFoldDB" id="A0A9P6DSH6"/>
<feature type="region of interest" description="Disordered" evidence="1">
    <location>
        <begin position="107"/>
        <end position="275"/>
    </location>
</feature>
<dbReference type="EMBL" id="MU128975">
    <property type="protein sequence ID" value="KAF9513246.1"/>
    <property type="molecule type" value="Genomic_DNA"/>
</dbReference>
<keyword evidence="3" id="KW-1185">Reference proteome</keyword>
<feature type="region of interest" description="Disordered" evidence="1">
    <location>
        <begin position="311"/>
        <end position="373"/>
    </location>
</feature>
<name>A0A9P6DSH6_9AGAM</name>
<feature type="region of interest" description="Disordered" evidence="1">
    <location>
        <begin position="1"/>
        <end position="91"/>
    </location>
</feature>
<feature type="compositionally biased region" description="Low complexity" evidence="1">
    <location>
        <begin position="186"/>
        <end position="200"/>
    </location>
</feature>
<gene>
    <name evidence="2" type="ORF">BS47DRAFT_980656</name>
</gene>
<feature type="compositionally biased region" description="Low complexity" evidence="1">
    <location>
        <begin position="218"/>
        <end position="232"/>
    </location>
</feature>
<accession>A0A9P6DSH6</accession>
<evidence type="ECO:0000256" key="1">
    <source>
        <dbReference type="SAM" id="MobiDB-lite"/>
    </source>
</evidence>
<evidence type="ECO:0000313" key="3">
    <source>
        <dbReference type="Proteomes" id="UP000886523"/>
    </source>
</evidence>
<protein>
    <submittedName>
        <fullName evidence="2">Uncharacterized protein</fullName>
    </submittedName>
</protein>
<reference evidence="2" key="1">
    <citation type="journal article" date="2020" name="Nat. Commun.">
        <title>Large-scale genome sequencing of mycorrhizal fungi provides insights into the early evolution of symbiotic traits.</title>
        <authorList>
            <person name="Miyauchi S."/>
            <person name="Kiss E."/>
            <person name="Kuo A."/>
            <person name="Drula E."/>
            <person name="Kohler A."/>
            <person name="Sanchez-Garcia M."/>
            <person name="Morin E."/>
            <person name="Andreopoulos B."/>
            <person name="Barry K.W."/>
            <person name="Bonito G."/>
            <person name="Buee M."/>
            <person name="Carver A."/>
            <person name="Chen C."/>
            <person name="Cichocki N."/>
            <person name="Clum A."/>
            <person name="Culley D."/>
            <person name="Crous P.W."/>
            <person name="Fauchery L."/>
            <person name="Girlanda M."/>
            <person name="Hayes R.D."/>
            <person name="Keri Z."/>
            <person name="LaButti K."/>
            <person name="Lipzen A."/>
            <person name="Lombard V."/>
            <person name="Magnuson J."/>
            <person name="Maillard F."/>
            <person name="Murat C."/>
            <person name="Nolan M."/>
            <person name="Ohm R.A."/>
            <person name="Pangilinan J."/>
            <person name="Pereira M.F."/>
            <person name="Perotto S."/>
            <person name="Peter M."/>
            <person name="Pfister S."/>
            <person name="Riley R."/>
            <person name="Sitrit Y."/>
            <person name="Stielow J.B."/>
            <person name="Szollosi G."/>
            <person name="Zifcakova L."/>
            <person name="Stursova M."/>
            <person name="Spatafora J.W."/>
            <person name="Tedersoo L."/>
            <person name="Vaario L.M."/>
            <person name="Yamada A."/>
            <person name="Yan M."/>
            <person name="Wang P."/>
            <person name="Xu J."/>
            <person name="Bruns T."/>
            <person name="Baldrian P."/>
            <person name="Vilgalys R."/>
            <person name="Dunand C."/>
            <person name="Henrissat B."/>
            <person name="Grigoriev I.V."/>
            <person name="Hibbett D."/>
            <person name="Nagy L.G."/>
            <person name="Martin F.M."/>
        </authorList>
    </citation>
    <scope>NUCLEOTIDE SEQUENCE</scope>
    <source>
        <strain evidence="2">UP504</strain>
    </source>
</reference>
<comment type="caution">
    <text evidence="2">The sequence shown here is derived from an EMBL/GenBank/DDBJ whole genome shotgun (WGS) entry which is preliminary data.</text>
</comment>
<feature type="compositionally biased region" description="Basic and acidic residues" evidence="1">
    <location>
        <begin position="247"/>
        <end position="256"/>
    </location>
</feature>
<organism evidence="2 3">
    <name type="scientific">Hydnum rufescens UP504</name>
    <dbReference type="NCBI Taxonomy" id="1448309"/>
    <lineage>
        <taxon>Eukaryota</taxon>
        <taxon>Fungi</taxon>
        <taxon>Dikarya</taxon>
        <taxon>Basidiomycota</taxon>
        <taxon>Agaricomycotina</taxon>
        <taxon>Agaricomycetes</taxon>
        <taxon>Cantharellales</taxon>
        <taxon>Hydnaceae</taxon>
        <taxon>Hydnum</taxon>
    </lineage>
</organism>
<dbReference type="Proteomes" id="UP000886523">
    <property type="component" value="Unassembled WGS sequence"/>
</dbReference>
<sequence>MPSPATPVTPKRGVRFASISSEGDTDPPILIVHPSTPAEELEIESSPRLKVPPLQTSKPNIEERRRAQEQARRREEANERARQQGEAQRKLQEEVIAARLRRESFRLDGGSSSVRAWNDFGQKMDPLSTGTAGTLRKPATRRSATDPEAMSLPRQRGSWASPPLHPFPLDTSSSRRGGAPVPPHFPNSSPRSLNSPLGSSRPHRASVTSTTFAPSHLSPNSAAASTSAQSDDPSLRKRQSLMPGDLSRSRLDDTRSIRSLTHASRPLPASSSPLPTGFYPSYPTPPMGAPMVVMQPVYILPTQIGGSMFPWGSGPVPNGGAQGTMPLVPSQHAGAASPRPVEPRRRSHPISGSAPSTGTPRARPKSERDLHPT</sequence>
<feature type="compositionally biased region" description="Low complexity" evidence="1">
    <location>
        <begin position="263"/>
        <end position="275"/>
    </location>
</feature>